<feature type="non-terminal residue" evidence="2">
    <location>
        <position position="1"/>
    </location>
</feature>
<keyword evidence="3" id="KW-1185">Reference proteome</keyword>
<evidence type="ECO:0000313" key="3">
    <source>
        <dbReference type="Proteomes" id="UP000053593"/>
    </source>
</evidence>
<gene>
    <name evidence="2" type="ORF">GYMLUDRAFT_117976</name>
</gene>
<sequence length="342" mass="38644">VHHFSVAKSNEELGLAHRTMVRFEGSESGDGTWKCSKDGINCVHISAARRSMKQCLTGSETDEEEHEQDKVLVPESVDICSYNDHRAVSHLPILLPLWAMLQNETSKYPRAPAVRERPHLIPLDENSQCACRDGQQASYDPSRPKFVRQATLYTTVQAFVVDIELQVCSRCPTASRKHVGPDPRDIGIFNYNNTRLFSHELVNEYISAFTISETPIDPWIEQVSRRYQETAYGKLNGIAFVGGELFWAAWFSCIQLMDLEPRHPSFKGCPVCKETPRNLICDGVSIAFGWKQVNSNLEPLTTVGMSSAIRTSKLCQSKEWLPDAGQRKQLRDWLQSSLDSKI</sequence>
<dbReference type="HOGENOM" id="CLU_069971_0_0_1"/>
<organism evidence="2 3">
    <name type="scientific">Collybiopsis luxurians FD-317 M1</name>
    <dbReference type="NCBI Taxonomy" id="944289"/>
    <lineage>
        <taxon>Eukaryota</taxon>
        <taxon>Fungi</taxon>
        <taxon>Dikarya</taxon>
        <taxon>Basidiomycota</taxon>
        <taxon>Agaricomycotina</taxon>
        <taxon>Agaricomycetes</taxon>
        <taxon>Agaricomycetidae</taxon>
        <taxon>Agaricales</taxon>
        <taxon>Marasmiineae</taxon>
        <taxon>Omphalotaceae</taxon>
        <taxon>Collybiopsis</taxon>
        <taxon>Collybiopsis luxurians</taxon>
    </lineage>
</organism>
<dbReference type="Pfam" id="PF18717">
    <property type="entry name" value="CxC4"/>
    <property type="match status" value="1"/>
</dbReference>
<evidence type="ECO:0000313" key="2">
    <source>
        <dbReference type="EMBL" id="KIK53453.1"/>
    </source>
</evidence>
<dbReference type="EMBL" id="KN834829">
    <property type="protein sequence ID" value="KIK53453.1"/>
    <property type="molecule type" value="Genomic_DNA"/>
</dbReference>
<accession>A0A0D0CEP3</accession>
<dbReference type="OrthoDB" id="5598737at2759"/>
<dbReference type="Proteomes" id="UP000053593">
    <property type="component" value="Unassembled WGS sequence"/>
</dbReference>
<reference evidence="2 3" key="1">
    <citation type="submission" date="2014-04" db="EMBL/GenBank/DDBJ databases">
        <title>Evolutionary Origins and Diversification of the Mycorrhizal Mutualists.</title>
        <authorList>
            <consortium name="DOE Joint Genome Institute"/>
            <consortium name="Mycorrhizal Genomics Consortium"/>
            <person name="Kohler A."/>
            <person name="Kuo A."/>
            <person name="Nagy L.G."/>
            <person name="Floudas D."/>
            <person name="Copeland A."/>
            <person name="Barry K.W."/>
            <person name="Cichocki N."/>
            <person name="Veneault-Fourrey C."/>
            <person name="LaButti K."/>
            <person name="Lindquist E.A."/>
            <person name="Lipzen A."/>
            <person name="Lundell T."/>
            <person name="Morin E."/>
            <person name="Murat C."/>
            <person name="Riley R."/>
            <person name="Ohm R."/>
            <person name="Sun H."/>
            <person name="Tunlid A."/>
            <person name="Henrissat B."/>
            <person name="Grigoriev I.V."/>
            <person name="Hibbett D.S."/>
            <person name="Martin F."/>
        </authorList>
    </citation>
    <scope>NUCLEOTIDE SEQUENCE [LARGE SCALE GENOMIC DNA]</scope>
    <source>
        <strain evidence="2 3">FD-317 M1</strain>
    </source>
</reference>
<dbReference type="AlphaFoldDB" id="A0A0D0CEP3"/>
<feature type="non-terminal residue" evidence="2">
    <location>
        <position position="342"/>
    </location>
</feature>
<proteinExistence type="predicted"/>
<name>A0A0D0CEP3_9AGAR</name>
<feature type="domain" description="HMG" evidence="1">
    <location>
        <begin position="119"/>
        <end position="253"/>
    </location>
</feature>
<dbReference type="InterPro" id="IPR040648">
    <property type="entry name" value="HMGXB3_CxC4"/>
</dbReference>
<evidence type="ECO:0000259" key="1">
    <source>
        <dbReference type="Pfam" id="PF18717"/>
    </source>
</evidence>
<protein>
    <recommendedName>
        <fullName evidence="1">HMG domain-containing protein</fullName>
    </recommendedName>
</protein>